<dbReference type="PANTHER" id="PTHR30349:SF64">
    <property type="entry name" value="PROPHAGE INTEGRASE INTD-RELATED"/>
    <property type="match status" value="1"/>
</dbReference>
<dbReference type="GO" id="GO:0015074">
    <property type="term" value="P:DNA integration"/>
    <property type="evidence" value="ECO:0007669"/>
    <property type="project" value="InterPro"/>
</dbReference>
<dbReference type="PANTHER" id="PTHR30349">
    <property type="entry name" value="PHAGE INTEGRASE-RELATED"/>
    <property type="match status" value="1"/>
</dbReference>
<dbReference type="PROSITE" id="PS51898">
    <property type="entry name" value="TYR_RECOMBINASE"/>
    <property type="match status" value="1"/>
</dbReference>
<dbReference type="Proteomes" id="UP000321181">
    <property type="component" value="Unassembled WGS sequence"/>
</dbReference>
<reference evidence="5 6" key="1">
    <citation type="submission" date="2019-07" db="EMBL/GenBank/DDBJ databases">
        <title>Whole genome shotgun sequence of Cellulomonas aerilata NBRC 106308.</title>
        <authorList>
            <person name="Hosoyama A."/>
            <person name="Uohara A."/>
            <person name="Ohji S."/>
            <person name="Ichikawa N."/>
        </authorList>
    </citation>
    <scope>NUCLEOTIDE SEQUENCE [LARGE SCALE GENOMIC DNA]</scope>
    <source>
        <strain evidence="5 6">NBRC 106308</strain>
    </source>
</reference>
<evidence type="ECO:0000256" key="1">
    <source>
        <dbReference type="ARBA" id="ARBA00008857"/>
    </source>
</evidence>
<comment type="similarity">
    <text evidence="1">Belongs to the 'phage' integrase family.</text>
</comment>
<dbReference type="CDD" id="cd00796">
    <property type="entry name" value="INT_Rci_Hp1_C"/>
    <property type="match status" value="1"/>
</dbReference>
<evidence type="ECO:0000256" key="3">
    <source>
        <dbReference type="ARBA" id="ARBA00023172"/>
    </source>
</evidence>
<dbReference type="InterPro" id="IPR050090">
    <property type="entry name" value="Tyrosine_recombinase_XerCD"/>
</dbReference>
<evidence type="ECO:0000313" key="6">
    <source>
        <dbReference type="Proteomes" id="UP000321181"/>
    </source>
</evidence>
<comment type="caution">
    <text evidence="5">The sequence shown here is derived from an EMBL/GenBank/DDBJ whole genome shotgun (WGS) entry which is preliminary data.</text>
</comment>
<keyword evidence="3" id="KW-0233">DNA recombination</keyword>
<name>A0A512DFD3_9CELL</name>
<organism evidence="5 6">
    <name type="scientific">Cellulomonas aerilata</name>
    <dbReference type="NCBI Taxonomy" id="515326"/>
    <lineage>
        <taxon>Bacteria</taxon>
        <taxon>Bacillati</taxon>
        <taxon>Actinomycetota</taxon>
        <taxon>Actinomycetes</taxon>
        <taxon>Micrococcales</taxon>
        <taxon>Cellulomonadaceae</taxon>
        <taxon>Cellulomonas</taxon>
    </lineage>
</organism>
<dbReference type="GO" id="GO:0006310">
    <property type="term" value="P:DNA recombination"/>
    <property type="evidence" value="ECO:0007669"/>
    <property type="project" value="UniProtKB-KW"/>
</dbReference>
<keyword evidence="6" id="KW-1185">Reference proteome</keyword>
<dbReference type="Gene3D" id="1.10.443.10">
    <property type="entry name" value="Intergrase catalytic core"/>
    <property type="match status" value="1"/>
</dbReference>
<protein>
    <submittedName>
        <fullName evidence="5">Integrase</fullName>
    </submittedName>
</protein>
<evidence type="ECO:0000256" key="2">
    <source>
        <dbReference type="ARBA" id="ARBA00023125"/>
    </source>
</evidence>
<evidence type="ECO:0000313" key="5">
    <source>
        <dbReference type="EMBL" id="GEO35161.1"/>
    </source>
</evidence>
<dbReference type="InterPro" id="IPR011010">
    <property type="entry name" value="DNA_brk_join_enz"/>
</dbReference>
<dbReference type="InterPro" id="IPR010998">
    <property type="entry name" value="Integrase_recombinase_N"/>
</dbReference>
<sequence length="411" mass="44815">MKRDLVPPLGAKVHSDVRAKPSTNHGTRYLARVRWTHPRTHRREETTATFESREAADRWIEQKRHASVTGTDPGQTLATYLDGLGDRWARVIDSTSTYDPYSAGLRLRVLPAMGHLPVGMLTAGLIDRAIDRWETEYGRSTVKNTVAALVLVLDEAVRDGLLPRNPAKDRARRTRSAGQLAVHEANPRDLALPDVETLNRLRGAVVESGGHPCWGDMVMILACTAMRVSEVSGLTVGDVDLHAGLVAVRRQTYPGRGGLVTKATKGRRSRVVPIIEPLRPTLERLVHGRFPGDRLLIGPRGGAITTATLRDATRWNELVSRLGYPGLVRHGLRHTALTWMADSGVPLYVLQRVAGHQDPAVTARYLHPDHDAVRDAGGVFSAWWGLNGDQTAASDPAAAAPGGHKNGPRPA</sequence>
<dbReference type="InterPro" id="IPR013762">
    <property type="entry name" value="Integrase-like_cat_sf"/>
</dbReference>
<evidence type="ECO:0000259" key="4">
    <source>
        <dbReference type="PROSITE" id="PS51898"/>
    </source>
</evidence>
<accession>A0A512DFD3</accession>
<feature type="domain" description="Tyr recombinase" evidence="4">
    <location>
        <begin position="188"/>
        <end position="378"/>
    </location>
</feature>
<keyword evidence="2" id="KW-0238">DNA-binding</keyword>
<dbReference type="InterPro" id="IPR002104">
    <property type="entry name" value="Integrase_catalytic"/>
</dbReference>
<dbReference type="OrthoDB" id="1822491at2"/>
<dbReference type="SUPFAM" id="SSF56349">
    <property type="entry name" value="DNA breaking-rejoining enzymes"/>
    <property type="match status" value="1"/>
</dbReference>
<gene>
    <name evidence="5" type="ORF">CAE01nite_28860</name>
</gene>
<dbReference type="AlphaFoldDB" id="A0A512DFD3"/>
<dbReference type="GO" id="GO:0003677">
    <property type="term" value="F:DNA binding"/>
    <property type="evidence" value="ECO:0007669"/>
    <property type="project" value="UniProtKB-KW"/>
</dbReference>
<dbReference type="Pfam" id="PF00589">
    <property type="entry name" value="Phage_integrase"/>
    <property type="match status" value="1"/>
</dbReference>
<proteinExistence type="inferred from homology"/>
<dbReference type="EMBL" id="BJYY01000018">
    <property type="protein sequence ID" value="GEO35161.1"/>
    <property type="molecule type" value="Genomic_DNA"/>
</dbReference>
<dbReference type="Gene3D" id="1.10.150.130">
    <property type="match status" value="1"/>
</dbReference>